<dbReference type="RefSeq" id="XP_005344960.1">
    <property type="nucleotide sequence ID" value="XM_005344903.1"/>
</dbReference>
<dbReference type="PANTHER" id="PTHR36467:SF1">
    <property type="entry name" value="TRANSMEMBRANE PROTEIN 207"/>
    <property type="match status" value="1"/>
</dbReference>
<name>A0ABM0KER2_MICOH</name>
<keyword evidence="1" id="KW-0472">Membrane</keyword>
<dbReference type="Proteomes" id="UP000694915">
    <property type="component" value="Chromosome 2"/>
</dbReference>
<keyword evidence="1" id="KW-1133">Transmembrane helix</keyword>
<gene>
    <name evidence="3" type="primary">Tmem207</name>
</gene>
<evidence type="ECO:0000313" key="3">
    <source>
        <dbReference type="RefSeq" id="XP_005344960.1"/>
    </source>
</evidence>
<reference evidence="3" key="1">
    <citation type="submission" date="2025-08" db="UniProtKB">
        <authorList>
            <consortium name="RefSeq"/>
        </authorList>
    </citation>
    <scope>IDENTIFICATION</scope>
</reference>
<dbReference type="GeneID" id="101997685"/>
<dbReference type="PANTHER" id="PTHR36467">
    <property type="entry name" value="TRANSMEMBRANE PROTEIN 207"/>
    <property type="match status" value="1"/>
</dbReference>
<feature type="transmembrane region" description="Helical" evidence="1">
    <location>
        <begin position="65"/>
        <end position="87"/>
    </location>
</feature>
<organism evidence="2 3">
    <name type="scientific">Microtus ochrogaster</name>
    <name type="common">Prairie vole</name>
    <dbReference type="NCBI Taxonomy" id="79684"/>
    <lineage>
        <taxon>Eukaryota</taxon>
        <taxon>Metazoa</taxon>
        <taxon>Chordata</taxon>
        <taxon>Craniata</taxon>
        <taxon>Vertebrata</taxon>
        <taxon>Euteleostomi</taxon>
        <taxon>Mammalia</taxon>
        <taxon>Eutheria</taxon>
        <taxon>Euarchontoglires</taxon>
        <taxon>Glires</taxon>
        <taxon>Rodentia</taxon>
        <taxon>Myomorpha</taxon>
        <taxon>Muroidea</taxon>
        <taxon>Cricetidae</taxon>
        <taxon>Arvicolinae</taxon>
        <taxon>Microtus</taxon>
    </lineage>
</organism>
<proteinExistence type="predicted"/>
<evidence type="ECO:0000313" key="2">
    <source>
        <dbReference type="Proteomes" id="UP000694915"/>
    </source>
</evidence>
<dbReference type="InterPro" id="IPR039490">
    <property type="entry name" value="TMEM207"/>
</dbReference>
<keyword evidence="2" id="KW-1185">Reference proteome</keyword>
<protein>
    <submittedName>
        <fullName evidence="3">Transmembrane protein 207</fullName>
    </submittedName>
</protein>
<sequence length="159" mass="17567">MATPEPALPVQMQSNIPEVLTPSSETDELFGFYCSKYVFQLVLSDLSCEESEMCANYDDQHSDGWYIWFLLMILLVVLLCGVVLLCLRSWLKRCRIDDPPRRTVAVFAVGDLDLIYETEMAGSPTSGIGLPAPNTELGPAPCFSALGPPPPYEETLKTS</sequence>
<accession>A0ABM0KER2</accession>
<evidence type="ECO:0000256" key="1">
    <source>
        <dbReference type="SAM" id="Phobius"/>
    </source>
</evidence>
<keyword evidence="1 3" id="KW-0812">Transmembrane</keyword>